<feature type="region of interest" description="Disordered" evidence="2">
    <location>
        <begin position="1"/>
        <end position="39"/>
    </location>
</feature>
<dbReference type="EMBL" id="ML986490">
    <property type="protein sequence ID" value="KAF2277301.1"/>
    <property type="molecule type" value="Genomic_DNA"/>
</dbReference>
<dbReference type="Proteomes" id="UP000800097">
    <property type="component" value="Unassembled WGS sequence"/>
</dbReference>
<dbReference type="AlphaFoldDB" id="A0A6A6JL37"/>
<dbReference type="RefSeq" id="XP_033654840.1">
    <property type="nucleotide sequence ID" value="XM_033794416.1"/>
</dbReference>
<accession>A0A6A6JL37</accession>
<evidence type="ECO:0000256" key="1">
    <source>
        <dbReference type="SAM" id="Coils"/>
    </source>
</evidence>
<feature type="compositionally biased region" description="Basic and acidic residues" evidence="2">
    <location>
        <begin position="7"/>
        <end position="39"/>
    </location>
</feature>
<dbReference type="GeneID" id="54547591"/>
<evidence type="ECO:0000313" key="3">
    <source>
        <dbReference type="EMBL" id="KAF2277301.1"/>
    </source>
</evidence>
<reference evidence="3" key="1">
    <citation type="journal article" date="2020" name="Stud. Mycol.">
        <title>101 Dothideomycetes genomes: a test case for predicting lifestyles and emergence of pathogens.</title>
        <authorList>
            <person name="Haridas S."/>
            <person name="Albert R."/>
            <person name="Binder M."/>
            <person name="Bloem J."/>
            <person name="Labutti K."/>
            <person name="Salamov A."/>
            <person name="Andreopoulos B."/>
            <person name="Baker S."/>
            <person name="Barry K."/>
            <person name="Bills G."/>
            <person name="Bluhm B."/>
            <person name="Cannon C."/>
            <person name="Castanera R."/>
            <person name="Culley D."/>
            <person name="Daum C."/>
            <person name="Ezra D."/>
            <person name="Gonzalez J."/>
            <person name="Henrissat B."/>
            <person name="Kuo A."/>
            <person name="Liang C."/>
            <person name="Lipzen A."/>
            <person name="Lutzoni F."/>
            <person name="Magnuson J."/>
            <person name="Mondo S."/>
            <person name="Nolan M."/>
            <person name="Ohm R."/>
            <person name="Pangilinan J."/>
            <person name="Park H.-J."/>
            <person name="Ramirez L."/>
            <person name="Alfaro M."/>
            <person name="Sun H."/>
            <person name="Tritt A."/>
            <person name="Yoshinaga Y."/>
            <person name="Zwiers L.-H."/>
            <person name="Turgeon B."/>
            <person name="Goodwin S."/>
            <person name="Spatafora J."/>
            <person name="Crous P."/>
            <person name="Grigoriev I."/>
        </authorList>
    </citation>
    <scope>NUCLEOTIDE SEQUENCE</scope>
    <source>
        <strain evidence="3">CBS 379.55</strain>
    </source>
</reference>
<evidence type="ECO:0000313" key="4">
    <source>
        <dbReference type="Proteomes" id="UP000800097"/>
    </source>
</evidence>
<protein>
    <submittedName>
        <fullName evidence="3">Uncharacterized protein</fullName>
    </submittedName>
</protein>
<gene>
    <name evidence="3" type="ORF">EI97DRAFT_287214</name>
</gene>
<name>A0A6A6JL37_WESOR</name>
<evidence type="ECO:0000256" key="2">
    <source>
        <dbReference type="SAM" id="MobiDB-lite"/>
    </source>
</evidence>
<keyword evidence="4" id="KW-1185">Reference proteome</keyword>
<sequence>MPRRPKGRADPKSPVKERPKEDSTDKRLPRNPNEMKNRTLQEALKGAADSGHVFAMSPSVKADYKTHDGPVMNKKALRKFRKEGRRGAENVSVPQTQASERQTDNGECGSSGVTESVPGTTEMKCRLRRLSKLGRRVQAINPSPSTRTGTQINLQRIPTMPAAWLTAIESGQSFEGLNLIMMDLRHQVENLMQLMEECNSKLRGLSNAL</sequence>
<proteinExistence type="predicted"/>
<feature type="coiled-coil region" evidence="1">
    <location>
        <begin position="181"/>
        <end position="208"/>
    </location>
</feature>
<keyword evidence="1" id="KW-0175">Coiled coil</keyword>
<feature type="region of interest" description="Disordered" evidence="2">
    <location>
        <begin position="83"/>
        <end position="117"/>
    </location>
</feature>
<organism evidence="3 4">
    <name type="scientific">Westerdykella ornata</name>
    <dbReference type="NCBI Taxonomy" id="318751"/>
    <lineage>
        <taxon>Eukaryota</taxon>
        <taxon>Fungi</taxon>
        <taxon>Dikarya</taxon>
        <taxon>Ascomycota</taxon>
        <taxon>Pezizomycotina</taxon>
        <taxon>Dothideomycetes</taxon>
        <taxon>Pleosporomycetidae</taxon>
        <taxon>Pleosporales</taxon>
        <taxon>Sporormiaceae</taxon>
        <taxon>Westerdykella</taxon>
    </lineage>
</organism>